<dbReference type="PANTHER" id="PTHR13468:SF1">
    <property type="entry name" value="PROTEIN DEK"/>
    <property type="match status" value="1"/>
</dbReference>
<feature type="region of interest" description="Disordered" evidence="5">
    <location>
        <begin position="35"/>
        <end position="57"/>
    </location>
</feature>
<comment type="subcellular location">
    <subcellularLocation>
        <location evidence="1">Nucleus</location>
    </subcellularLocation>
</comment>
<dbReference type="GO" id="GO:0003677">
    <property type="term" value="F:DNA binding"/>
    <property type="evidence" value="ECO:0007669"/>
    <property type="project" value="UniProtKB-KW"/>
</dbReference>
<sequence>MLSDAQEVPAPVPAMAELKKEEETHSNAKAFLGVSAIRPSRERKQTQRLVPESPKEKRKLEIVHGGGTRLGDIPNVAHLVGKFKRKDEFLKKVHALLFRKPGAYLTVKKNILEFSGKTALYSNPESGEKERQKDAAKLDSFKVKELDLVLDTFDLPRGKGEQAKKEGKVARILDFVMKPSAREGARDLAGAEEKKKLQRKRKAERGKRKRAAAAGAARGKKRAAGPKAAGPKVSKAQFTSLGSDSDSDSGSGSGYESDSEDDVPLVPAKKEVTEAALRQEIVPILRQVDLTAFSLKNLMARLSEEFGGADLKPHKPFIKEEVQRALADIQQGL</sequence>
<dbReference type="Gene3D" id="1.10.10.60">
    <property type="entry name" value="Homeodomain-like"/>
    <property type="match status" value="1"/>
</dbReference>
<dbReference type="SUPFAM" id="SSF109715">
    <property type="entry name" value="DEK C-terminal domain"/>
    <property type="match status" value="1"/>
</dbReference>
<gene>
    <name evidence="7" type="ORF">HKI87_02g09760</name>
</gene>
<name>A0AAX4P107_9CHLO</name>
<evidence type="ECO:0000256" key="1">
    <source>
        <dbReference type="ARBA" id="ARBA00004123"/>
    </source>
</evidence>
<keyword evidence="4" id="KW-0539">Nucleus</keyword>
<dbReference type="Proteomes" id="UP001472866">
    <property type="component" value="Chromosome 02"/>
</dbReference>
<dbReference type="GO" id="GO:2000779">
    <property type="term" value="P:regulation of double-strand break repair"/>
    <property type="evidence" value="ECO:0007669"/>
    <property type="project" value="TreeGrafter"/>
</dbReference>
<feature type="domain" description="DEK-C" evidence="6">
    <location>
        <begin position="271"/>
        <end position="327"/>
    </location>
</feature>
<organism evidence="7 8">
    <name type="scientific">Chloropicon roscoffensis</name>
    <dbReference type="NCBI Taxonomy" id="1461544"/>
    <lineage>
        <taxon>Eukaryota</taxon>
        <taxon>Viridiplantae</taxon>
        <taxon>Chlorophyta</taxon>
        <taxon>Chloropicophyceae</taxon>
        <taxon>Chloropicales</taxon>
        <taxon>Chloropicaceae</taxon>
        <taxon>Chloropicon</taxon>
    </lineage>
</organism>
<dbReference type="EMBL" id="CP151502">
    <property type="protein sequence ID" value="WZN59450.1"/>
    <property type="molecule type" value="Genomic_DNA"/>
</dbReference>
<reference evidence="7 8" key="1">
    <citation type="submission" date="2024-03" db="EMBL/GenBank/DDBJ databases">
        <title>Complete genome sequence of the green alga Chloropicon roscoffensis RCC1871.</title>
        <authorList>
            <person name="Lemieux C."/>
            <person name="Pombert J.-F."/>
            <person name="Otis C."/>
            <person name="Turmel M."/>
        </authorList>
    </citation>
    <scope>NUCLEOTIDE SEQUENCE [LARGE SCALE GENOMIC DNA]</scope>
    <source>
        <strain evidence="7 8">RCC1871</strain>
    </source>
</reference>
<dbReference type="InterPro" id="IPR014876">
    <property type="entry name" value="DEK_C"/>
</dbReference>
<keyword evidence="2" id="KW-0156">Chromatin regulator</keyword>
<evidence type="ECO:0000256" key="4">
    <source>
        <dbReference type="ARBA" id="ARBA00023242"/>
    </source>
</evidence>
<evidence type="ECO:0000256" key="2">
    <source>
        <dbReference type="ARBA" id="ARBA00022853"/>
    </source>
</evidence>
<dbReference type="GO" id="GO:0006325">
    <property type="term" value="P:chromatin organization"/>
    <property type="evidence" value="ECO:0007669"/>
    <property type="project" value="UniProtKB-KW"/>
</dbReference>
<dbReference type="PROSITE" id="PS51998">
    <property type="entry name" value="DEK_C"/>
    <property type="match status" value="1"/>
</dbReference>
<accession>A0AAX4P107</accession>
<feature type="compositionally biased region" description="Basic and acidic residues" evidence="5">
    <location>
        <begin position="183"/>
        <end position="195"/>
    </location>
</feature>
<feature type="region of interest" description="Disordered" evidence="5">
    <location>
        <begin position="183"/>
        <end position="265"/>
    </location>
</feature>
<evidence type="ECO:0000256" key="5">
    <source>
        <dbReference type="SAM" id="MobiDB-lite"/>
    </source>
</evidence>
<dbReference type="PANTHER" id="PTHR13468">
    <property type="entry name" value="DEK PROTEIN"/>
    <property type="match status" value="1"/>
</dbReference>
<dbReference type="Pfam" id="PF08766">
    <property type="entry name" value="DEK_C"/>
    <property type="match status" value="1"/>
</dbReference>
<protein>
    <recommendedName>
        <fullName evidence="6">DEK-C domain-containing protein</fullName>
    </recommendedName>
</protein>
<evidence type="ECO:0000256" key="3">
    <source>
        <dbReference type="ARBA" id="ARBA00023125"/>
    </source>
</evidence>
<dbReference type="AlphaFoldDB" id="A0AAX4P107"/>
<dbReference type="InterPro" id="IPR044198">
    <property type="entry name" value="DEK"/>
</dbReference>
<evidence type="ECO:0000313" key="8">
    <source>
        <dbReference type="Proteomes" id="UP001472866"/>
    </source>
</evidence>
<proteinExistence type="predicted"/>
<feature type="compositionally biased region" description="Basic residues" evidence="5">
    <location>
        <begin position="196"/>
        <end position="211"/>
    </location>
</feature>
<feature type="compositionally biased region" description="Low complexity" evidence="5">
    <location>
        <begin position="242"/>
        <end position="256"/>
    </location>
</feature>
<dbReference type="GO" id="GO:0042393">
    <property type="term" value="F:histone binding"/>
    <property type="evidence" value="ECO:0007669"/>
    <property type="project" value="TreeGrafter"/>
</dbReference>
<dbReference type="GO" id="GO:0005634">
    <property type="term" value="C:nucleus"/>
    <property type="evidence" value="ECO:0007669"/>
    <property type="project" value="UniProtKB-SubCell"/>
</dbReference>
<keyword evidence="8" id="KW-1185">Reference proteome</keyword>
<evidence type="ECO:0000313" key="7">
    <source>
        <dbReference type="EMBL" id="WZN59450.1"/>
    </source>
</evidence>
<keyword evidence="3" id="KW-0238">DNA-binding</keyword>
<feature type="region of interest" description="Disordered" evidence="5">
    <location>
        <begin position="1"/>
        <end position="23"/>
    </location>
</feature>
<evidence type="ECO:0000259" key="6">
    <source>
        <dbReference type="PROSITE" id="PS51998"/>
    </source>
</evidence>